<evidence type="ECO:0000259" key="1">
    <source>
        <dbReference type="Pfam" id="PF24891"/>
    </source>
</evidence>
<dbReference type="STRING" id="481446.NIT7645_01515"/>
<dbReference type="Pfam" id="PF24891">
    <property type="entry name" value="DUF7742"/>
    <property type="match status" value="1"/>
</dbReference>
<dbReference type="Proteomes" id="UP000043764">
    <property type="component" value="Unassembled WGS sequence"/>
</dbReference>
<reference evidence="3" key="1">
    <citation type="submission" date="2015-05" db="EMBL/GenBank/DDBJ databases">
        <authorList>
            <person name="Rodrigo-Torres Lidia"/>
            <person name="Arahal R.David."/>
        </authorList>
    </citation>
    <scope>NUCLEOTIDE SEQUENCE [LARGE SCALE GENOMIC DNA]</scope>
    <source>
        <strain evidence="3">CECT 7321</strain>
    </source>
</reference>
<gene>
    <name evidence="2" type="ORF">NIT7321_00153</name>
</gene>
<accession>A0A0H5CX38</accession>
<feature type="domain" description="DUF7742" evidence="1">
    <location>
        <begin position="3"/>
        <end position="89"/>
    </location>
</feature>
<protein>
    <recommendedName>
        <fullName evidence="1">DUF7742 domain-containing protein</fullName>
    </recommendedName>
</protein>
<organism evidence="2 3">
    <name type="scientific">Phaeobacter italicus</name>
    <dbReference type="NCBI Taxonomy" id="481446"/>
    <lineage>
        <taxon>Bacteria</taxon>
        <taxon>Pseudomonadati</taxon>
        <taxon>Pseudomonadota</taxon>
        <taxon>Alphaproteobacteria</taxon>
        <taxon>Rhodobacterales</taxon>
        <taxon>Roseobacteraceae</taxon>
        <taxon>Phaeobacter</taxon>
    </lineage>
</organism>
<keyword evidence="3" id="KW-1185">Reference proteome</keyword>
<name>A0A0H5CX38_9RHOB</name>
<dbReference type="RefSeq" id="WP_050672298.1">
    <property type="nucleotide sequence ID" value="NZ_CVRL01000002.1"/>
</dbReference>
<evidence type="ECO:0000313" key="2">
    <source>
        <dbReference type="EMBL" id="CRL09324.1"/>
    </source>
</evidence>
<dbReference type="InterPro" id="IPR056644">
    <property type="entry name" value="DUF7742"/>
</dbReference>
<proteinExistence type="predicted"/>
<evidence type="ECO:0000313" key="3">
    <source>
        <dbReference type="Proteomes" id="UP000043764"/>
    </source>
</evidence>
<dbReference type="AlphaFoldDB" id="A0A0H5CX38"/>
<dbReference type="EMBL" id="CVRL01000002">
    <property type="protein sequence ID" value="CRL09324.1"/>
    <property type="molecule type" value="Genomic_DNA"/>
</dbReference>
<sequence>MRRPVLPIDVTSVARALLAVAPAQRQRLCRQIFAGAGLALRHHQHCGRCCRLWGDGSLSGAARRFTLADEPFLDHPGYLACTRMVLAHLADHASADPSLPA</sequence>